<evidence type="ECO:0000313" key="1">
    <source>
        <dbReference type="EMBL" id="KAJ8070831.1"/>
    </source>
</evidence>
<gene>
    <name evidence="1" type="ORF">OCU04_001192</name>
</gene>
<dbReference type="OrthoDB" id="2958217at2759"/>
<comment type="caution">
    <text evidence="1">The sequence shown here is derived from an EMBL/GenBank/DDBJ whole genome shotgun (WGS) entry which is preliminary data.</text>
</comment>
<dbReference type="AlphaFoldDB" id="A0A9X0DP59"/>
<dbReference type="Proteomes" id="UP001152300">
    <property type="component" value="Unassembled WGS sequence"/>
</dbReference>
<organism evidence="1 2">
    <name type="scientific">Sclerotinia nivalis</name>
    <dbReference type="NCBI Taxonomy" id="352851"/>
    <lineage>
        <taxon>Eukaryota</taxon>
        <taxon>Fungi</taxon>
        <taxon>Dikarya</taxon>
        <taxon>Ascomycota</taxon>
        <taxon>Pezizomycotina</taxon>
        <taxon>Leotiomycetes</taxon>
        <taxon>Helotiales</taxon>
        <taxon>Sclerotiniaceae</taxon>
        <taxon>Sclerotinia</taxon>
    </lineage>
</organism>
<evidence type="ECO:0000313" key="2">
    <source>
        <dbReference type="Proteomes" id="UP001152300"/>
    </source>
</evidence>
<sequence length="142" mass="16557">MGYTHYWKVTQQNKWTEIWPQLIRDTNLIIKTLEDSAPLLDEKDNYHLPTVEHGIRINGQNAHEDFILTEHNSAGFNFCKKARKEYDAVVAAILMRAKMLAGDAFALSSDGYWDEYEWEHALGVYVKLWPDEEMPTENILAR</sequence>
<proteinExistence type="predicted"/>
<keyword evidence="2" id="KW-1185">Reference proteome</keyword>
<dbReference type="EMBL" id="JAPEIS010000001">
    <property type="protein sequence ID" value="KAJ8070831.1"/>
    <property type="molecule type" value="Genomic_DNA"/>
</dbReference>
<protein>
    <submittedName>
        <fullName evidence="1">Uncharacterized protein</fullName>
    </submittedName>
</protein>
<reference evidence="1" key="1">
    <citation type="submission" date="2022-11" db="EMBL/GenBank/DDBJ databases">
        <title>Genome Resource of Sclerotinia nivalis Strain SnTB1, a Plant Pathogen Isolated from American Ginseng.</title>
        <authorList>
            <person name="Fan S."/>
        </authorList>
    </citation>
    <scope>NUCLEOTIDE SEQUENCE</scope>
    <source>
        <strain evidence="1">SnTB1</strain>
    </source>
</reference>
<name>A0A9X0DP59_9HELO</name>
<accession>A0A9X0DP59</accession>